<sequence>MNENTKTGIFWGAAAVMMGIGAMLAWPTKTTNELDSVIGQPLFGEFKDPLAAQSLRIVTYDAEQAKLKPFEVRKDGETGLWTIPSRSGYPADAVDQMTDAANALVDLKILDIQTENAEDHDDLGVLEPKLEDLEGGEDGVGRLVTFKDSSQKTLASLIVGFPVKDEEGKIYVRKPGEDPVYVVKLDDSPLTTKFQDWIEEDLLQLSSIEISQVQIKDYTASLNATINGLTVQWDRNFEATASVDGSDWSIDQLLVYDANNPQAEPTPAEIPEDASANKETLDEMKNALDDLRIVDVVRKPEGMSASLKADESLVSNNEARQSLLDRGFFPVGDDIISAYGETTVTLDDGVQYVLRFGDVTGMTEEQEDASEDDEEGSDEEASGTGVNRYLLVTTRVKDDFFPAPELDEVPKDLDDLDALMKQRMEASMPAEPTEAEQPEDEATPQEAETAEAESSPSDESESMEADDESAASEDAEEPSADEESDESTPSEEASTEEASDEAEDAGGDDSQVDAPEQQTVEGEAEGQGSGGGMQADDESTAEDAGEAPEEDASEEEPEGDQETASQEDAASSDEASDDTSEEAPETSDEGDDQISYEDMTEEEKLELLEAEQEKITKANQRKLDERKEKVDAAARRVRELNERFADWYYVIPESTYRELRISRDDLFASETDDAAAPGAPTAPGGMQLPSGPSFGMPPTPQTP</sequence>
<feature type="domain" description="DUF4340" evidence="3">
    <location>
        <begin position="81"/>
        <end position="300"/>
    </location>
</feature>
<keyword evidence="2" id="KW-0812">Transmembrane</keyword>
<keyword evidence="2" id="KW-1133">Transmembrane helix</keyword>
<dbReference type="EMBL" id="SJPZ01000001">
    <property type="protein sequence ID" value="TWU67715.1"/>
    <property type="molecule type" value="Genomic_DNA"/>
</dbReference>
<proteinExistence type="predicted"/>
<keyword evidence="2" id="KW-0472">Membrane</keyword>
<dbReference type="RefSeq" id="WP_146414061.1">
    <property type="nucleotide sequence ID" value="NZ_SJPZ01000001.1"/>
</dbReference>
<protein>
    <recommendedName>
        <fullName evidence="3">DUF4340 domain-containing protein</fullName>
    </recommendedName>
</protein>
<feature type="region of interest" description="Disordered" evidence="1">
    <location>
        <begin position="426"/>
        <end position="613"/>
    </location>
</feature>
<feature type="transmembrane region" description="Helical" evidence="2">
    <location>
        <begin position="7"/>
        <end position="26"/>
    </location>
</feature>
<feature type="compositionally biased region" description="Acidic residues" evidence="1">
    <location>
        <begin position="364"/>
        <end position="381"/>
    </location>
</feature>
<feature type="compositionally biased region" description="Acidic residues" evidence="1">
    <location>
        <begin position="535"/>
        <end position="561"/>
    </location>
</feature>
<name>A0A5C6G1F2_9PLAN</name>
<feature type="region of interest" description="Disordered" evidence="1">
    <location>
        <begin position="363"/>
        <end position="386"/>
    </location>
</feature>
<reference evidence="4 5" key="1">
    <citation type="submission" date="2019-02" db="EMBL/GenBank/DDBJ databases">
        <title>Deep-cultivation of Planctomycetes and their phenomic and genomic characterization uncovers novel biology.</title>
        <authorList>
            <person name="Wiegand S."/>
            <person name="Jogler M."/>
            <person name="Boedeker C."/>
            <person name="Pinto D."/>
            <person name="Vollmers J."/>
            <person name="Rivas-Marin E."/>
            <person name="Kohn T."/>
            <person name="Peeters S.H."/>
            <person name="Heuer A."/>
            <person name="Rast P."/>
            <person name="Oberbeckmann S."/>
            <person name="Bunk B."/>
            <person name="Jeske O."/>
            <person name="Meyerdierks A."/>
            <person name="Storesund J.E."/>
            <person name="Kallscheuer N."/>
            <person name="Luecker S."/>
            <person name="Lage O.M."/>
            <person name="Pohl T."/>
            <person name="Merkel B.J."/>
            <person name="Hornburger P."/>
            <person name="Mueller R.-W."/>
            <person name="Bruemmer F."/>
            <person name="Labrenz M."/>
            <person name="Spormann A.M."/>
            <person name="Op Den Camp H."/>
            <person name="Overmann J."/>
            <person name="Amann R."/>
            <person name="Jetten M.S.M."/>
            <person name="Mascher T."/>
            <person name="Medema M.H."/>
            <person name="Devos D.P."/>
            <person name="Kaster A.-K."/>
            <person name="Ovreas L."/>
            <person name="Rohde M."/>
            <person name="Galperin M.Y."/>
            <person name="Jogler C."/>
        </authorList>
    </citation>
    <scope>NUCLEOTIDE SEQUENCE [LARGE SCALE GENOMIC DNA]</scope>
    <source>
        <strain evidence="4 5">V7</strain>
    </source>
</reference>
<dbReference type="Pfam" id="PF14238">
    <property type="entry name" value="DUF4340"/>
    <property type="match status" value="1"/>
</dbReference>
<dbReference type="AlphaFoldDB" id="A0A5C6G1F2"/>
<evidence type="ECO:0000313" key="4">
    <source>
        <dbReference type="EMBL" id="TWU67715.1"/>
    </source>
</evidence>
<dbReference type="InterPro" id="IPR025641">
    <property type="entry name" value="DUF4340"/>
</dbReference>
<evidence type="ECO:0000256" key="1">
    <source>
        <dbReference type="SAM" id="MobiDB-lite"/>
    </source>
</evidence>
<feature type="compositionally biased region" description="Acidic residues" evidence="1">
    <location>
        <begin position="433"/>
        <end position="511"/>
    </location>
</feature>
<accession>A0A5C6G1F2</accession>
<evidence type="ECO:0000256" key="2">
    <source>
        <dbReference type="SAM" id="Phobius"/>
    </source>
</evidence>
<dbReference type="OrthoDB" id="241105at2"/>
<evidence type="ECO:0000259" key="3">
    <source>
        <dbReference type="Pfam" id="PF14238"/>
    </source>
</evidence>
<feature type="compositionally biased region" description="Acidic residues" evidence="1">
    <location>
        <begin position="570"/>
        <end position="604"/>
    </location>
</feature>
<feature type="region of interest" description="Disordered" evidence="1">
    <location>
        <begin position="670"/>
        <end position="703"/>
    </location>
</feature>
<comment type="caution">
    <text evidence="4">The sequence shown here is derived from an EMBL/GenBank/DDBJ whole genome shotgun (WGS) entry which is preliminary data.</text>
</comment>
<organism evidence="4 5">
    <name type="scientific">Crateriforma conspicua</name>
    <dbReference type="NCBI Taxonomy" id="2527996"/>
    <lineage>
        <taxon>Bacteria</taxon>
        <taxon>Pseudomonadati</taxon>
        <taxon>Planctomycetota</taxon>
        <taxon>Planctomycetia</taxon>
        <taxon>Planctomycetales</taxon>
        <taxon>Planctomycetaceae</taxon>
        <taxon>Crateriforma</taxon>
    </lineage>
</organism>
<dbReference type="Proteomes" id="UP000316476">
    <property type="component" value="Unassembled WGS sequence"/>
</dbReference>
<gene>
    <name evidence="4" type="ORF">V7x_32920</name>
</gene>
<evidence type="ECO:0000313" key="5">
    <source>
        <dbReference type="Proteomes" id="UP000316476"/>
    </source>
</evidence>
<feature type="compositionally biased region" description="Low complexity" evidence="1">
    <location>
        <begin position="674"/>
        <end position="685"/>
    </location>
</feature>